<sequence>MPLFFDIDTSPTYLVTHAATFRMKGYLCTTSKPVVIACHIRKMNTKNQVRRQRLIKKVRDIRDRVV</sequence>
<accession>A0A2P2K040</accession>
<name>A0A2P2K040_RHIMU</name>
<dbReference type="AlphaFoldDB" id="A0A2P2K040"/>
<proteinExistence type="predicted"/>
<dbReference type="EMBL" id="GGEC01018588">
    <property type="protein sequence ID" value="MBW99071.1"/>
    <property type="molecule type" value="Transcribed_RNA"/>
</dbReference>
<organism evidence="1">
    <name type="scientific">Rhizophora mucronata</name>
    <name type="common">Asiatic mangrove</name>
    <dbReference type="NCBI Taxonomy" id="61149"/>
    <lineage>
        <taxon>Eukaryota</taxon>
        <taxon>Viridiplantae</taxon>
        <taxon>Streptophyta</taxon>
        <taxon>Embryophyta</taxon>
        <taxon>Tracheophyta</taxon>
        <taxon>Spermatophyta</taxon>
        <taxon>Magnoliopsida</taxon>
        <taxon>eudicotyledons</taxon>
        <taxon>Gunneridae</taxon>
        <taxon>Pentapetalae</taxon>
        <taxon>rosids</taxon>
        <taxon>fabids</taxon>
        <taxon>Malpighiales</taxon>
        <taxon>Rhizophoraceae</taxon>
        <taxon>Rhizophora</taxon>
    </lineage>
</organism>
<evidence type="ECO:0000313" key="1">
    <source>
        <dbReference type="EMBL" id="MBW99071.1"/>
    </source>
</evidence>
<reference evidence="1" key="1">
    <citation type="submission" date="2018-02" db="EMBL/GenBank/DDBJ databases">
        <title>Rhizophora mucronata_Transcriptome.</title>
        <authorList>
            <person name="Meera S.P."/>
            <person name="Sreeshan A."/>
            <person name="Augustine A."/>
        </authorList>
    </citation>
    <scope>NUCLEOTIDE SEQUENCE</scope>
    <source>
        <tissue evidence="1">Leaf</tissue>
    </source>
</reference>
<protein>
    <submittedName>
        <fullName evidence="1">Protein YLS2-like</fullName>
    </submittedName>
</protein>